<feature type="region of interest" description="Disordered" evidence="1">
    <location>
        <begin position="1"/>
        <end position="49"/>
    </location>
</feature>
<feature type="compositionally biased region" description="Basic residues" evidence="1">
    <location>
        <begin position="122"/>
        <end position="137"/>
    </location>
</feature>
<gene>
    <name evidence="2" type="ORF">FRX31_021623</name>
</gene>
<reference evidence="2 3" key="1">
    <citation type="submission" date="2020-06" db="EMBL/GenBank/DDBJ databases">
        <title>Transcriptomic and genomic resources for Thalictrum thalictroides and T. hernandezii: Facilitating candidate gene discovery in an emerging model plant lineage.</title>
        <authorList>
            <person name="Arias T."/>
            <person name="Riano-Pachon D.M."/>
            <person name="Di Stilio V.S."/>
        </authorList>
    </citation>
    <scope>NUCLEOTIDE SEQUENCE [LARGE SCALE GENOMIC DNA]</scope>
    <source>
        <strain evidence="3">cv. WT478/WT964</strain>
        <tissue evidence="2">Leaves</tissue>
    </source>
</reference>
<organism evidence="2 3">
    <name type="scientific">Thalictrum thalictroides</name>
    <name type="common">Rue-anemone</name>
    <name type="synonym">Anemone thalictroides</name>
    <dbReference type="NCBI Taxonomy" id="46969"/>
    <lineage>
        <taxon>Eukaryota</taxon>
        <taxon>Viridiplantae</taxon>
        <taxon>Streptophyta</taxon>
        <taxon>Embryophyta</taxon>
        <taxon>Tracheophyta</taxon>
        <taxon>Spermatophyta</taxon>
        <taxon>Magnoliopsida</taxon>
        <taxon>Ranunculales</taxon>
        <taxon>Ranunculaceae</taxon>
        <taxon>Thalictroideae</taxon>
        <taxon>Thalictrum</taxon>
    </lineage>
</organism>
<feature type="non-terminal residue" evidence="2">
    <location>
        <position position="207"/>
    </location>
</feature>
<evidence type="ECO:0000256" key="1">
    <source>
        <dbReference type="SAM" id="MobiDB-lite"/>
    </source>
</evidence>
<protein>
    <submittedName>
        <fullName evidence="2">Uncharacterized protein</fullName>
    </submittedName>
</protein>
<feature type="region of interest" description="Disordered" evidence="1">
    <location>
        <begin position="122"/>
        <end position="146"/>
    </location>
</feature>
<sequence>MKQITEVINPPIKTRGRGRPPIQRKRGFDEGPVRYGGKKQHRCSSCKGFGHNKTSCPGFDADEVNYVSASQGPAKKGATAKGGRPRTRPRKIDYGVPTESIAANPAFNDFIAQFEPVVGVRSKGKKKTYQGKGKKRANISQTSDASHPFDPSLYGYGATSAQPHIQVKAQTPLNYFNPGFYGGYVPTPSTYMCRDLTYGGDIRTLVV</sequence>
<dbReference type="Proteomes" id="UP000554482">
    <property type="component" value="Unassembled WGS sequence"/>
</dbReference>
<evidence type="ECO:0000313" key="2">
    <source>
        <dbReference type="EMBL" id="KAF5188790.1"/>
    </source>
</evidence>
<feature type="compositionally biased region" description="Basic residues" evidence="1">
    <location>
        <begin position="14"/>
        <end position="25"/>
    </location>
</feature>
<feature type="region of interest" description="Disordered" evidence="1">
    <location>
        <begin position="69"/>
        <end position="92"/>
    </location>
</feature>
<dbReference type="OrthoDB" id="3018493at2759"/>
<proteinExistence type="predicted"/>
<accession>A0A7J6VX87</accession>
<evidence type="ECO:0000313" key="3">
    <source>
        <dbReference type="Proteomes" id="UP000554482"/>
    </source>
</evidence>
<name>A0A7J6VX87_THATH</name>
<comment type="caution">
    <text evidence="2">The sequence shown here is derived from an EMBL/GenBank/DDBJ whole genome shotgun (WGS) entry which is preliminary data.</text>
</comment>
<dbReference type="EMBL" id="JABWDY010026336">
    <property type="protein sequence ID" value="KAF5188790.1"/>
    <property type="molecule type" value="Genomic_DNA"/>
</dbReference>
<keyword evidence="3" id="KW-1185">Reference proteome</keyword>
<dbReference type="AlphaFoldDB" id="A0A7J6VX87"/>